<dbReference type="PANTHER" id="PTHR43545">
    <property type="entry name" value="FORMATE DEHYDROGENASE, NITRATE-INDUCIBLE, IRON-SULFUR SUBUNIT"/>
    <property type="match status" value="1"/>
</dbReference>
<dbReference type="AlphaFoldDB" id="A0A2H9T6B9"/>
<dbReference type="Pfam" id="PF13247">
    <property type="entry name" value="Fer4_11"/>
    <property type="match status" value="1"/>
</dbReference>
<evidence type="ECO:0000256" key="5">
    <source>
        <dbReference type="ARBA" id="ARBA00023004"/>
    </source>
</evidence>
<feature type="domain" description="4Fe-4S ferredoxin-type" evidence="8">
    <location>
        <begin position="96"/>
        <end position="125"/>
    </location>
</feature>
<dbReference type="InterPro" id="IPR017896">
    <property type="entry name" value="4Fe4S_Fe-S-bd"/>
</dbReference>
<evidence type="ECO:0000256" key="1">
    <source>
        <dbReference type="ARBA" id="ARBA00004196"/>
    </source>
</evidence>
<evidence type="ECO:0000313" key="9">
    <source>
        <dbReference type="EMBL" id="PJE78763.1"/>
    </source>
</evidence>
<keyword evidence="7" id="KW-0472">Membrane</keyword>
<sequence>MKDTIFYDAVNCINCFACMAACSTENRLRQKRQGKDLIQILNEEESDSFYLKPVTTQKGSYPDAVTVVGFKHCQHCEKAPCLDNCPSKAIERRPGGQVVINDDACTGCRTCVDVCPFDVPQYNPARNKVSKCIGCFDRVENGLKPACVNACPTGALISGPREEILKKARERKTHYEKRLNKPVVLYGAESESHYVGKLGWITLAPAAYAEEYLLPDSPEKQSMALRSFVRSSSGWGMGLVACAAAVHSLYWLKKRREKIADKEVNS</sequence>
<evidence type="ECO:0000256" key="4">
    <source>
        <dbReference type="ARBA" id="ARBA00022737"/>
    </source>
</evidence>
<accession>A0A2H9T6B9</accession>
<dbReference type="SUPFAM" id="SSF54862">
    <property type="entry name" value="4Fe-4S ferredoxins"/>
    <property type="match status" value="1"/>
</dbReference>
<comment type="caution">
    <text evidence="9">The sequence shown here is derived from an EMBL/GenBank/DDBJ whole genome shotgun (WGS) entry which is preliminary data.</text>
</comment>
<proteinExistence type="predicted"/>
<keyword evidence="7" id="KW-1133">Transmembrane helix</keyword>
<feature type="domain" description="4Fe-4S ferredoxin-type" evidence="8">
    <location>
        <begin position="3"/>
        <end position="33"/>
    </location>
</feature>
<keyword evidence="6" id="KW-0411">Iron-sulfur</keyword>
<keyword evidence="2" id="KW-0004">4Fe-4S</keyword>
<evidence type="ECO:0000259" key="8">
    <source>
        <dbReference type="PROSITE" id="PS51379"/>
    </source>
</evidence>
<dbReference type="GO" id="GO:0046872">
    <property type="term" value="F:metal ion binding"/>
    <property type="evidence" value="ECO:0007669"/>
    <property type="project" value="UniProtKB-KW"/>
</dbReference>
<gene>
    <name evidence="9" type="primary">dmsB_1</name>
    <name evidence="9" type="ORF">CI610_02286</name>
</gene>
<evidence type="ECO:0000256" key="3">
    <source>
        <dbReference type="ARBA" id="ARBA00022723"/>
    </source>
</evidence>
<evidence type="ECO:0000256" key="2">
    <source>
        <dbReference type="ARBA" id="ARBA00022485"/>
    </source>
</evidence>
<dbReference type="PROSITE" id="PS51379">
    <property type="entry name" value="4FE4S_FER_2"/>
    <property type="match status" value="3"/>
</dbReference>
<keyword evidence="3" id="KW-0479">Metal-binding</keyword>
<dbReference type="InterPro" id="IPR051555">
    <property type="entry name" value="FDH_Electron_Transfer_Unit"/>
</dbReference>
<protein>
    <submittedName>
        <fullName evidence="9">Anaerobic dimethyl sulfoxide reductase chain B</fullName>
    </submittedName>
</protein>
<keyword evidence="4" id="KW-0677">Repeat</keyword>
<name>A0A2H9T6B9_9ZZZZ</name>
<dbReference type="Gene3D" id="3.30.70.20">
    <property type="match status" value="2"/>
</dbReference>
<dbReference type="GO" id="GO:0051539">
    <property type="term" value="F:4 iron, 4 sulfur cluster binding"/>
    <property type="evidence" value="ECO:0007669"/>
    <property type="project" value="UniProtKB-KW"/>
</dbReference>
<keyword evidence="7" id="KW-0812">Transmembrane</keyword>
<dbReference type="PROSITE" id="PS00198">
    <property type="entry name" value="4FE4S_FER_1"/>
    <property type="match status" value="1"/>
</dbReference>
<evidence type="ECO:0000256" key="7">
    <source>
        <dbReference type="SAM" id="Phobius"/>
    </source>
</evidence>
<dbReference type="CDD" id="cd04410">
    <property type="entry name" value="DMSOR_beta-like"/>
    <property type="match status" value="1"/>
</dbReference>
<dbReference type="GO" id="GO:0030313">
    <property type="term" value="C:cell envelope"/>
    <property type="evidence" value="ECO:0007669"/>
    <property type="project" value="UniProtKB-SubCell"/>
</dbReference>
<organism evidence="9">
    <name type="scientific">invertebrate metagenome</name>
    <dbReference type="NCBI Taxonomy" id="1711999"/>
    <lineage>
        <taxon>unclassified sequences</taxon>
        <taxon>metagenomes</taxon>
        <taxon>organismal metagenomes</taxon>
    </lineage>
</organism>
<dbReference type="EMBL" id="NSIT01000131">
    <property type="protein sequence ID" value="PJE78763.1"/>
    <property type="molecule type" value="Genomic_DNA"/>
</dbReference>
<reference evidence="9" key="1">
    <citation type="journal article" date="2017" name="Appl. Environ. Microbiol.">
        <title>Molecular characterization of an Endozoicomonas-like organism causing infection in king scallop Pecten maximus L.</title>
        <authorList>
            <person name="Cano I."/>
            <person name="van Aerle R."/>
            <person name="Ross S."/>
            <person name="Verner-Jeffreys D.W."/>
            <person name="Paley R.K."/>
            <person name="Rimmer G."/>
            <person name="Ryder D."/>
            <person name="Hooper P."/>
            <person name="Stone D."/>
            <person name="Feist S.W."/>
        </authorList>
    </citation>
    <scope>NUCLEOTIDE SEQUENCE</scope>
</reference>
<evidence type="ECO:0000256" key="6">
    <source>
        <dbReference type="ARBA" id="ARBA00023014"/>
    </source>
</evidence>
<dbReference type="InterPro" id="IPR017900">
    <property type="entry name" value="4Fe4S_Fe_S_CS"/>
</dbReference>
<feature type="transmembrane region" description="Helical" evidence="7">
    <location>
        <begin position="234"/>
        <end position="252"/>
    </location>
</feature>
<feature type="domain" description="4Fe-4S ferredoxin-type" evidence="8">
    <location>
        <begin position="64"/>
        <end position="95"/>
    </location>
</feature>
<comment type="subcellular location">
    <subcellularLocation>
        <location evidence="1">Cell envelope</location>
    </subcellularLocation>
</comment>
<keyword evidence="5" id="KW-0408">Iron</keyword>
<dbReference type="PANTHER" id="PTHR43545:SF6">
    <property type="entry name" value="FORMATE DEHYDROGENASE, NITRATE-INDUCIBLE, IRON-SULFUR SUBUNIT"/>
    <property type="match status" value="1"/>
</dbReference>